<feature type="non-terminal residue" evidence="1">
    <location>
        <position position="1"/>
    </location>
</feature>
<reference evidence="1 2" key="1">
    <citation type="journal article" date="2018" name="Nat. Biotechnol.">
        <title>A standardized bacterial taxonomy based on genome phylogeny substantially revises the tree of life.</title>
        <authorList>
            <person name="Parks D.H."/>
            <person name="Chuvochina M."/>
            <person name="Waite D.W."/>
            <person name="Rinke C."/>
            <person name="Skarshewski A."/>
            <person name="Chaumeil P.A."/>
            <person name="Hugenholtz P."/>
        </authorList>
    </citation>
    <scope>NUCLEOTIDE SEQUENCE [LARGE SCALE GENOMIC DNA]</scope>
    <source>
        <strain evidence="1">UBA10227</strain>
    </source>
</reference>
<dbReference type="SUPFAM" id="SSF55729">
    <property type="entry name" value="Acyl-CoA N-acyltransferases (Nat)"/>
    <property type="match status" value="1"/>
</dbReference>
<protein>
    <recommendedName>
        <fullName evidence="3">GNAT family N-acetyltransferase</fullName>
    </recommendedName>
</protein>
<name>A0A3D6BWM4_9FLAO</name>
<proteinExistence type="predicted"/>
<sequence>DVNKNKLVGLAILHQTEFLWSTEQLLNIQTMFISKKYRSYELFNQLMKIIKNQAKELPIHMSISTKLIADNLMARAGFEKMGNIWRLS</sequence>
<dbReference type="InterPro" id="IPR016181">
    <property type="entry name" value="Acyl_CoA_acyltransferase"/>
</dbReference>
<gene>
    <name evidence="1" type="ORF">DHV22_13020</name>
</gene>
<evidence type="ECO:0000313" key="2">
    <source>
        <dbReference type="Proteomes" id="UP000263268"/>
    </source>
</evidence>
<evidence type="ECO:0000313" key="1">
    <source>
        <dbReference type="EMBL" id="HCY82445.1"/>
    </source>
</evidence>
<dbReference type="Proteomes" id="UP000263268">
    <property type="component" value="Unassembled WGS sequence"/>
</dbReference>
<dbReference type="Gene3D" id="3.40.630.30">
    <property type="match status" value="1"/>
</dbReference>
<evidence type="ECO:0008006" key="3">
    <source>
        <dbReference type="Google" id="ProtNLM"/>
    </source>
</evidence>
<organism evidence="1 2">
    <name type="scientific">Xanthomarina gelatinilytica</name>
    <dbReference type="NCBI Taxonomy" id="1137281"/>
    <lineage>
        <taxon>Bacteria</taxon>
        <taxon>Pseudomonadati</taxon>
        <taxon>Bacteroidota</taxon>
        <taxon>Flavobacteriia</taxon>
        <taxon>Flavobacteriales</taxon>
        <taxon>Flavobacteriaceae</taxon>
        <taxon>Xanthomarina</taxon>
    </lineage>
</organism>
<comment type="caution">
    <text evidence="1">The sequence shown here is derived from an EMBL/GenBank/DDBJ whole genome shotgun (WGS) entry which is preliminary data.</text>
</comment>
<dbReference type="EMBL" id="DPRK01000208">
    <property type="protein sequence ID" value="HCY82445.1"/>
    <property type="molecule type" value="Genomic_DNA"/>
</dbReference>
<dbReference type="AlphaFoldDB" id="A0A3D6BWM4"/>
<accession>A0A3D6BWM4</accession>